<evidence type="ECO:0008006" key="3">
    <source>
        <dbReference type="Google" id="ProtNLM"/>
    </source>
</evidence>
<dbReference type="AlphaFoldDB" id="A0A327NUT6"/>
<dbReference type="RefSeq" id="WP_111348755.1">
    <property type="nucleotide sequence ID" value="NZ_QLII01000001.1"/>
</dbReference>
<name>A0A327NUT6_9BACT</name>
<reference evidence="1 2" key="1">
    <citation type="submission" date="2018-06" db="EMBL/GenBank/DDBJ databases">
        <title>Spirosoma sp. HMF3257 Genome sequencing and assembly.</title>
        <authorList>
            <person name="Kang H."/>
            <person name="Cha I."/>
            <person name="Kim H."/>
            <person name="Kang J."/>
            <person name="Joh K."/>
        </authorList>
    </citation>
    <scope>NUCLEOTIDE SEQUENCE [LARGE SCALE GENOMIC DNA]</scope>
    <source>
        <strain evidence="1 2">HMF3257</strain>
    </source>
</reference>
<keyword evidence="2" id="KW-1185">Reference proteome</keyword>
<evidence type="ECO:0000313" key="2">
    <source>
        <dbReference type="Proteomes" id="UP000249016"/>
    </source>
</evidence>
<dbReference type="OrthoDB" id="6796607at2"/>
<protein>
    <recommendedName>
        <fullName evidence="3">PD-(D/E)XK nuclease family protein</fullName>
    </recommendedName>
</protein>
<organism evidence="1 2">
    <name type="scientific">Spirosoma telluris</name>
    <dbReference type="NCBI Taxonomy" id="2183553"/>
    <lineage>
        <taxon>Bacteria</taxon>
        <taxon>Pseudomonadati</taxon>
        <taxon>Bacteroidota</taxon>
        <taxon>Cytophagia</taxon>
        <taxon>Cytophagales</taxon>
        <taxon>Cytophagaceae</taxon>
        <taxon>Spirosoma</taxon>
    </lineage>
</organism>
<comment type="caution">
    <text evidence="1">The sequence shown here is derived from an EMBL/GenBank/DDBJ whole genome shotgun (WGS) entry which is preliminary data.</text>
</comment>
<dbReference type="Proteomes" id="UP000249016">
    <property type="component" value="Unassembled WGS sequence"/>
</dbReference>
<gene>
    <name evidence="1" type="ORF">HMF3257_33055</name>
</gene>
<proteinExistence type="predicted"/>
<dbReference type="EMBL" id="QLII01000001">
    <property type="protein sequence ID" value="RAI77766.1"/>
    <property type="molecule type" value="Genomic_DNA"/>
</dbReference>
<dbReference type="InterPro" id="IPR029470">
    <property type="entry name" value="PDDEXK_4"/>
</dbReference>
<accession>A0A327NUT6</accession>
<evidence type="ECO:0000313" key="1">
    <source>
        <dbReference type="EMBL" id="RAI77766.1"/>
    </source>
</evidence>
<dbReference type="Pfam" id="PF14281">
    <property type="entry name" value="PDDEXK_4"/>
    <property type="match status" value="1"/>
</dbReference>
<sequence length="174" mass="20317">MENPARPNLFSYATSELSQDAFICWLAAWANPKFQAIDPELYQTAREFIASLIHKHQPSYDVAMIRTVDVERQVEKLDILIKINADAPDKLAILIEDKTHTDHHSGQLGRYYENTRKNYTADQIIPIYFKTGYQSKFDVGEYKTYLREEFLKLLKKGSEKLNDYGLEVHRLRSE</sequence>